<dbReference type="GO" id="GO:0003677">
    <property type="term" value="F:DNA binding"/>
    <property type="evidence" value="ECO:0007669"/>
    <property type="project" value="UniProtKB-KW"/>
</dbReference>
<dbReference type="GO" id="GO:0046872">
    <property type="term" value="F:metal ion binding"/>
    <property type="evidence" value="ECO:0007669"/>
    <property type="project" value="UniProtKB-KW"/>
</dbReference>
<evidence type="ECO:0000313" key="13">
    <source>
        <dbReference type="EMBL" id="KPP73838.1"/>
    </source>
</evidence>
<evidence type="ECO:0000256" key="9">
    <source>
        <dbReference type="ARBA" id="ARBA00023014"/>
    </source>
</evidence>
<dbReference type="AlphaFoldDB" id="A0A0P7UYQ3"/>
<reference evidence="13 14" key="1">
    <citation type="submission" date="2015-08" db="EMBL/GenBank/DDBJ databases">
        <title>The genome of the Asian arowana (Scleropages formosus).</title>
        <authorList>
            <person name="Tan M.H."/>
            <person name="Gan H.M."/>
            <person name="Croft L.J."/>
            <person name="Austin C.M."/>
        </authorList>
    </citation>
    <scope>NUCLEOTIDE SEQUENCE [LARGE SCALE GENOMIC DNA]</scope>
    <source>
        <strain evidence="13">Aro1</strain>
    </source>
</reference>
<comment type="cofactor">
    <cofactor evidence="1">
        <name>[4Fe-4S] cluster</name>
        <dbReference type="ChEBI" id="CHEBI:49883"/>
    </cofactor>
</comment>
<name>A0A0P7UYQ3_SCLFO</name>
<dbReference type="GO" id="GO:0006269">
    <property type="term" value="P:DNA replication, synthesis of primer"/>
    <property type="evidence" value="ECO:0007669"/>
    <property type="project" value="UniProtKB-KW"/>
</dbReference>
<evidence type="ECO:0000256" key="2">
    <source>
        <dbReference type="ARBA" id="ARBA00010564"/>
    </source>
</evidence>
<evidence type="ECO:0000256" key="8">
    <source>
        <dbReference type="ARBA" id="ARBA00023004"/>
    </source>
</evidence>
<dbReference type="PANTHER" id="PTHR10537:SF3">
    <property type="entry name" value="DNA PRIMASE LARGE SUBUNIT"/>
    <property type="match status" value="1"/>
</dbReference>
<accession>A0A0P7UYQ3</accession>
<dbReference type="PANTHER" id="PTHR10537">
    <property type="entry name" value="DNA PRIMASE LARGE SUBUNIT"/>
    <property type="match status" value="1"/>
</dbReference>
<evidence type="ECO:0000256" key="1">
    <source>
        <dbReference type="ARBA" id="ARBA00001966"/>
    </source>
</evidence>
<dbReference type="FunFam" id="1.20.930.80:FF:000001">
    <property type="entry name" value="DNA primase large subunit"/>
    <property type="match status" value="1"/>
</dbReference>
<dbReference type="EMBL" id="JARO02002008">
    <property type="protein sequence ID" value="KPP73838.1"/>
    <property type="molecule type" value="Genomic_DNA"/>
</dbReference>
<keyword evidence="9" id="KW-0411">Iron-sulfur</keyword>
<comment type="similarity">
    <text evidence="2">Belongs to the eukaryotic-type primase large subunit family.</text>
</comment>
<sequence length="299" mass="34069">MLFGGRKKKGVENPQTELYGHCLQLYTQPPLENISLVEFEQFAVDRMKLLKTVENLGVTHIKTSEDYSKKLHAEISSLNFPHRTEVSTFIVPVLKEDLRRWFIQQEMDLFRHRFNDLSPKSKSDFLHRNSLQYETISVEEKKSLMEKLINSSYAFSGCTVEEQDFYKVPFQDALDLVRMRKVFVKDGFAYVPHQDIVTIVLNDYRTRLSKALAVSHCFIFAAVPDGGGCTFAKPPLPSSGDAGLGEMNAADDDDDDGGRANEILDITDNNVLWRGSDESFLPWPEIKKATLVWEASEGY</sequence>
<dbReference type="GO" id="GO:0006270">
    <property type="term" value="P:DNA replication initiation"/>
    <property type="evidence" value="ECO:0007669"/>
    <property type="project" value="TreeGrafter"/>
</dbReference>
<dbReference type="STRING" id="113540.ENSSFOP00015019516"/>
<dbReference type="GO" id="GO:0051539">
    <property type="term" value="F:4 iron, 4 sulfur cluster binding"/>
    <property type="evidence" value="ECO:0007669"/>
    <property type="project" value="UniProtKB-KW"/>
</dbReference>
<evidence type="ECO:0000256" key="11">
    <source>
        <dbReference type="ARBA" id="ARBA00061902"/>
    </source>
</evidence>
<keyword evidence="10" id="KW-0238">DNA-binding</keyword>
<dbReference type="Proteomes" id="UP000034805">
    <property type="component" value="Unassembled WGS sequence"/>
</dbReference>
<keyword evidence="5" id="KW-0639">Primosome</keyword>
<dbReference type="GO" id="GO:0005658">
    <property type="term" value="C:alpha DNA polymerase:primase complex"/>
    <property type="evidence" value="ECO:0007669"/>
    <property type="project" value="TreeGrafter"/>
</dbReference>
<dbReference type="InterPro" id="IPR007238">
    <property type="entry name" value="DNA_primase_lsu_euk/arc"/>
</dbReference>
<comment type="caution">
    <text evidence="13">The sequence shown here is derived from an EMBL/GenBank/DDBJ whole genome shotgun (WGS) entry which is preliminary data.</text>
</comment>
<evidence type="ECO:0000313" key="14">
    <source>
        <dbReference type="Proteomes" id="UP000034805"/>
    </source>
</evidence>
<comment type="subunit">
    <text evidence="11">Heterodimer of a catalytic subunit PRIM1 and a regulatory subunit PRIM2, also known as the DNA primase complex. Interacts via (C-terminus) with PRIM1. Component of the alpha DNA polymerase complex (also known as the alpha DNA polymerase-primase complex) consisting of four subunits: the catalytic subunit POLA1, the regulatory subunit POLA2, and the primase complex subunits PRIM1 and PRIM2 respectively. Within the complex, POLA1 directly interacts with PRIM2.</text>
</comment>
<keyword evidence="6" id="KW-0235">DNA replication</keyword>
<evidence type="ECO:0000256" key="10">
    <source>
        <dbReference type="ARBA" id="ARBA00023125"/>
    </source>
</evidence>
<evidence type="ECO:0000256" key="5">
    <source>
        <dbReference type="ARBA" id="ARBA00022515"/>
    </source>
</evidence>
<keyword evidence="8" id="KW-0408">Iron</keyword>
<evidence type="ECO:0000256" key="12">
    <source>
        <dbReference type="ARBA" id="ARBA00080636"/>
    </source>
</evidence>
<dbReference type="Gene3D" id="1.20.930.80">
    <property type="match status" value="1"/>
</dbReference>
<proteinExistence type="inferred from homology"/>
<gene>
    <name evidence="13" type="ORF">Z043_107049</name>
</gene>
<evidence type="ECO:0000256" key="3">
    <source>
        <dbReference type="ARBA" id="ARBA00019038"/>
    </source>
</evidence>
<evidence type="ECO:0000256" key="4">
    <source>
        <dbReference type="ARBA" id="ARBA00022485"/>
    </source>
</evidence>
<evidence type="ECO:0000256" key="7">
    <source>
        <dbReference type="ARBA" id="ARBA00022723"/>
    </source>
</evidence>
<keyword evidence="7" id="KW-0479">Metal-binding</keyword>
<keyword evidence="4" id="KW-0004">4Fe-4S</keyword>
<evidence type="ECO:0000256" key="6">
    <source>
        <dbReference type="ARBA" id="ARBA00022705"/>
    </source>
</evidence>
<protein>
    <recommendedName>
        <fullName evidence="3">DNA primase large subunit</fullName>
    </recommendedName>
    <alternativeName>
        <fullName evidence="12">DNA primase 58 kDa subunit</fullName>
    </alternativeName>
</protein>
<dbReference type="Pfam" id="PF26466">
    <property type="entry name" value="DNA_primase_lrg_N"/>
    <property type="match status" value="1"/>
</dbReference>
<organism evidence="13 14">
    <name type="scientific">Scleropages formosus</name>
    <name type="common">Asian bonytongue</name>
    <name type="synonym">Osteoglossum formosum</name>
    <dbReference type="NCBI Taxonomy" id="113540"/>
    <lineage>
        <taxon>Eukaryota</taxon>
        <taxon>Metazoa</taxon>
        <taxon>Chordata</taxon>
        <taxon>Craniata</taxon>
        <taxon>Vertebrata</taxon>
        <taxon>Euteleostomi</taxon>
        <taxon>Actinopterygii</taxon>
        <taxon>Neopterygii</taxon>
        <taxon>Teleostei</taxon>
        <taxon>Osteoglossocephala</taxon>
        <taxon>Osteoglossomorpha</taxon>
        <taxon>Osteoglossiformes</taxon>
        <taxon>Osteoglossidae</taxon>
        <taxon>Scleropages</taxon>
    </lineage>
</organism>